<gene>
    <name evidence="2" type="ORF">ACFSJH_14740</name>
</gene>
<comment type="caution">
    <text evidence="2">The sequence shown here is derived from an EMBL/GenBank/DDBJ whole genome shotgun (WGS) entry which is preliminary data.</text>
</comment>
<sequence>MMVDIENALNPYLQLLCSKKVIVFGAGSGGKQALSVLEKLNIKVEYVIDNNEKLAGEKIFHYSIYSAKETIGNINFDSYVILVASIHYDEITTQLSEAGMKEYIHYMSAWGQKRKNYYHAGYFSESAQMKHEKADILLFGDSVYSYTSNDDSDTTTLNEMMTSKMVLKNKVEIIHSPGFHLGVFYYILNALIATNRLPKVVVLPINMRSFAPIWELNPNQFSMETMNELSELMHHLQYEIPNSSIAMQKVSFDEFINNKNYYPGIGMRSVAEILAWSHINKVSKKQSEQEYRTKLLYSSHYLSSLNSENKRLQVLKNIIKLCEEYHISLFTYIMPINYEYGLENFKEEELQGYRENIHYIGGLLEDGKENIFKDYSELITRDCFRHHNYVVEHLNQFGREKFSDKLAHDLKKWINKKAFG</sequence>
<dbReference type="EMBL" id="JBHUHO010000033">
    <property type="protein sequence ID" value="MFD2116984.1"/>
    <property type="molecule type" value="Genomic_DNA"/>
</dbReference>
<dbReference type="InterPro" id="IPR029063">
    <property type="entry name" value="SAM-dependent_MTases_sf"/>
</dbReference>
<evidence type="ECO:0000313" key="3">
    <source>
        <dbReference type="Proteomes" id="UP001597362"/>
    </source>
</evidence>
<dbReference type="SUPFAM" id="SSF53335">
    <property type="entry name" value="S-adenosyl-L-methionine-dependent methyltransferases"/>
    <property type="match status" value="1"/>
</dbReference>
<feature type="domain" description="CoA-binding" evidence="1">
    <location>
        <begin position="19"/>
        <end position="102"/>
    </location>
</feature>
<organism evidence="2 3">
    <name type="scientific">Paenibacillus yanchengensis</name>
    <dbReference type="NCBI Taxonomy" id="2035833"/>
    <lineage>
        <taxon>Bacteria</taxon>
        <taxon>Bacillati</taxon>
        <taxon>Bacillota</taxon>
        <taxon>Bacilli</taxon>
        <taxon>Bacillales</taxon>
        <taxon>Paenibacillaceae</taxon>
        <taxon>Paenibacillus</taxon>
    </lineage>
</organism>
<protein>
    <recommendedName>
        <fullName evidence="1">CoA-binding domain-containing protein</fullName>
    </recommendedName>
</protein>
<dbReference type="Pfam" id="PF02629">
    <property type="entry name" value="CoA_binding"/>
    <property type="match status" value="1"/>
</dbReference>
<dbReference type="RefSeq" id="WP_377773693.1">
    <property type="nucleotide sequence ID" value="NZ_JBHUHO010000033.1"/>
</dbReference>
<proteinExistence type="predicted"/>
<dbReference type="InterPro" id="IPR003781">
    <property type="entry name" value="CoA-bd"/>
</dbReference>
<name>A0ABW4YNC6_9BACL</name>
<dbReference type="Gene3D" id="3.40.50.720">
    <property type="entry name" value="NAD(P)-binding Rossmann-like Domain"/>
    <property type="match status" value="1"/>
</dbReference>
<dbReference type="Proteomes" id="UP001597362">
    <property type="component" value="Unassembled WGS sequence"/>
</dbReference>
<evidence type="ECO:0000259" key="1">
    <source>
        <dbReference type="Pfam" id="PF02629"/>
    </source>
</evidence>
<keyword evidence="3" id="KW-1185">Reference proteome</keyword>
<accession>A0ABW4YNC6</accession>
<reference evidence="3" key="1">
    <citation type="journal article" date="2019" name="Int. J. Syst. Evol. Microbiol.">
        <title>The Global Catalogue of Microorganisms (GCM) 10K type strain sequencing project: providing services to taxonomists for standard genome sequencing and annotation.</title>
        <authorList>
            <consortium name="The Broad Institute Genomics Platform"/>
            <consortium name="The Broad Institute Genome Sequencing Center for Infectious Disease"/>
            <person name="Wu L."/>
            <person name="Ma J."/>
        </authorList>
    </citation>
    <scope>NUCLEOTIDE SEQUENCE [LARGE SCALE GENOMIC DNA]</scope>
    <source>
        <strain evidence="3">GH52</strain>
    </source>
</reference>
<evidence type="ECO:0000313" key="2">
    <source>
        <dbReference type="EMBL" id="MFD2116984.1"/>
    </source>
</evidence>